<dbReference type="InterPro" id="IPR036237">
    <property type="entry name" value="Xyl_isomerase-like_sf"/>
</dbReference>
<dbReference type="PANTHER" id="PTHR12110">
    <property type="entry name" value="HYDROXYPYRUVATE ISOMERASE"/>
    <property type="match status" value="1"/>
</dbReference>
<feature type="domain" description="Xylose isomerase-like TIM barrel" evidence="1">
    <location>
        <begin position="20"/>
        <end position="270"/>
    </location>
</feature>
<dbReference type="EMBL" id="MT631670">
    <property type="protein sequence ID" value="QNO56847.1"/>
    <property type="molecule type" value="Genomic_DNA"/>
</dbReference>
<dbReference type="SUPFAM" id="SSF51658">
    <property type="entry name" value="Xylose isomerase-like"/>
    <property type="match status" value="1"/>
</dbReference>
<dbReference type="PANTHER" id="PTHR12110:SF21">
    <property type="entry name" value="XYLOSE ISOMERASE-LIKE TIM BARREL DOMAIN-CONTAINING PROTEIN"/>
    <property type="match status" value="1"/>
</dbReference>
<gene>
    <name evidence="2" type="ORF">IPLBMFHP_00033</name>
</gene>
<evidence type="ECO:0000259" key="1">
    <source>
        <dbReference type="Pfam" id="PF01261"/>
    </source>
</evidence>
<dbReference type="AlphaFoldDB" id="A0A7G9Z9B3"/>
<accession>A0A7G9Z9B3</accession>
<evidence type="ECO:0000313" key="2">
    <source>
        <dbReference type="EMBL" id="QNO56847.1"/>
    </source>
</evidence>
<organism evidence="2">
    <name type="scientific">Candidatus Methanophaga sp. ANME-1 ERB7</name>
    <dbReference type="NCBI Taxonomy" id="2759913"/>
    <lineage>
        <taxon>Archaea</taxon>
        <taxon>Methanobacteriati</taxon>
        <taxon>Methanobacteriota</taxon>
        <taxon>Stenosarchaea group</taxon>
        <taxon>Methanomicrobia</taxon>
        <taxon>Candidatus Methanophagales</taxon>
        <taxon>Candidatus Methanophagaceae</taxon>
        <taxon>Candidatus Methanophaga</taxon>
    </lineage>
</organism>
<dbReference type="Pfam" id="PF01261">
    <property type="entry name" value="AP_endonuc_2"/>
    <property type="match status" value="1"/>
</dbReference>
<sequence length="275" mass="31090">MGFAYSTNAFMNYSLEEAIEQIKEIGFDAVEIMADRPHLYPPDYGVEKLAELKKKLDTLRLQVSNLNTFTLFAVGDMHHPSWIEKEEKKRLVRIQHTKNCLSLAAKLGCANISIQPGGKVEHFSPEESMEIFLGGLSQVIPDAKRLGVKILVEPEPDLLMENAAQFEQFLARVDTSIVGLNCDIGHFHCVGDDPIEVIKKFAPVIGHIHIEDIRNRVHDHKICGHGDIDFVPIFDALHKICYNGFISLELYPYQDNPVEAGRESLELLKRVCEVR</sequence>
<dbReference type="Gene3D" id="3.20.20.150">
    <property type="entry name" value="Divalent-metal-dependent TIM barrel enzymes"/>
    <property type="match status" value="1"/>
</dbReference>
<dbReference type="InterPro" id="IPR013022">
    <property type="entry name" value="Xyl_isomerase-like_TIM-brl"/>
</dbReference>
<proteinExistence type="predicted"/>
<dbReference type="InterPro" id="IPR050312">
    <property type="entry name" value="IolE/XylAMocC-like"/>
</dbReference>
<protein>
    <recommendedName>
        <fullName evidence="1">Xylose isomerase-like TIM barrel domain-containing protein</fullName>
    </recommendedName>
</protein>
<reference evidence="2" key="1">
    <citation type="submission" date="2020-06" db="EMBL/GenBank/DDBJ databases">
        <title>Unique genomic features of the anaerobic methanotrophic archaea.</title>
        <authorList>
            <person name="Chadwick G.L."/>
            <person name="Skennerton C.T."/>
            <person name="Laso-Perez R."/>
            <person name="Leu A.O."/>
            <person name="Speth D.R."/>
            <person name="Yu H."/>
            <person name="Morgan-Lang C."/>
            <person name="Hatzenpichler R."/>
            <person name="Goudeau D."/>
            <person name="Malmstrom R."/>
            <person name="Brazelton W.J."/>
            <person name="Woyke T."/>
            <person name="Hallam S.J."/>
            <person name="Tyson G.W."/>
            <person name="Wegener G."/>
            <person name="Boetius A."/>
            <person name="Orphan V."/>
        </authorList>
    </citation>
    <scope>NUCLEOTIDE SEQUENCE</scope>
</reference>
<name>A0A7G9Z9B3_9EURY</name>